<evidence type="ECO:0000256" key="5">
    <source>
        <dbReference type="SAM" id="MobiDB-lite"/>
    </source>
</evidence>
<dbReference type="InterPro" id="IPR022043">
    <property type="entry name" value="CAF1A_DD"/>
</dbReference>
<dbReference type="GO" id="GO:0006281">
    <property type="term" value="P:DNA repair"/>
    <property type="evidence" value="ECO:0007669"/>
    <property type="project" value="UniProtKB-KW"/>
</dbReference>
<dbReference type="PANTHER" id="PTHR15272:SF0">
    <property type="entry name" value="CHROMATIN ASSEMBLY FACTOR 1 SUBUNIT A"/>
    <property type="match status" value="1"/>
</dbReference>
<feature type="domain" description="Chromatin assembly factor 1 subunit A dimerization" evidence="6">
    <location>
        <begin position="431"/>
        <end position="505"/>
    </location>
</feature>
<evidence type="ECO:0000256" key="1">
    <source>
        <dbReference type="ARBA" id="ARBA00004123"/>
    </source>
</evidence>
<organism evidence="8 9">
    <name type="scientific">Aspergillus bertholletiae</name>
    <dbReference type="NCBI Taxonomy" id="1226010"/>
    <lineage>
        <taxon>Eukaryota</taxon>
        <taxon>Fungi</taxon>
        <taxon>Dikarya</taxon>
        <taxon>Ascomycota</taxon>
        <taxon>Pezizomycotina</taxon>
        <taxon>Eurotiomycetes</taxon>
        <taxon>Eurotiomycetidae</taxon>
        <taxon>Eurotiales</taxon>
        <taxon>Aspergillaceae</taxon>
        <taxon>Aspergillus</taxon>
        <taxon>Aspergillus subgen. Circumdati</taxon>
    </lineage>
</organism>
<dbReference type="Proteomes" id="UP000326198">
    <property type="component" value="Unassembled WGS sequence"/>
</dbReference>
<dbReference type="InterPro" id="IPR048800">
    <property type="entry name" value="Cac1-like_C"/>
</dbReference>
<accession>A0A5N7ARQ8</accession>
<dbReference type="EMBL" id="ML736354">
    <property type="protein sequence ID" value="KAE8372537.1"/>
    <property type="molecule type" value="Genomic_DNA"/>
</dbReference>
<dbReference type="GO" id="GO:0006334">
    <property type="term" value="P:nucleosome assembly"/>
    <property type="evidence" value="ECO:0007669"/>
    <property type="project" value="TreeGrafter"/>
</dbReference>
<evidence type="ECO:0000313" key="9">
    <source>
        <dbReference type="Proteomes" id="UP000326198"/>
    </source>
</evidence>
<dbReference type="GO" id="GO:0033186">
    <property type="term" value="C:CAF-1 complex"/>
    <property type="evidence" value="ECO:0007669"/>
    <property type="project" value="TreeGrafter"/>
</dbReference>
<feature type="compositionally biased region" description="Basic and acidic residues" evidence="5">
    <location>
        <begin position="67"/>
        <end position="81"/>
    </location>
</feature>
<dbReference type="Pfam" id="PF12253">
    <property type="entry name" value="CAF1A_dimeriz"/>
    <property type="match status" value="1"/>
</dbReference>
<protein>
    <submittedName>
        <fullName evidence="8">Chromatin assembly factor 1 subunit A-domain-containing protein</fullName>
    </submittedName>
</protein>
<name>A0A5N7ARQ8_9EURO</name>
<feature type="compositionally biased region" description="Polar residues" evidence="5">
    <location>
        <begin position="83"/>
        <end position="93"/>
    </location>
</feature>
<feature type="domain" description="Chromatin assembly factor 1 subunit Cac1-like C-terminal" evidence="7">
    <location>
        <begin position="627"/>
        <end position="652"/>
    </location>
</feature>
<dbReference type="AlphaFoldDB" id="A0A5N7ARQ8"/>
<evidence type="ECO:0000256" key="4">
    <source>
        <dbReference type="ARBA" id="ARBA00023242"/>
    </source>
</evidence>
<feature type="region of interest" description="Disordered" evidence="5">
    <location>
        <begin position="1"/>
        <end position="96"/>
    </location>
</feature>
<feature type="domain" description="Chromatin assembly factor 1 subunit Cac1-like C-terminal" evidence="7">
    <location>
        <begin position="669"/>
        <end position="700"/>
    </location>
</feature>
<dbReference type="PANTHER" id="PTHR15272">
    <property type="entry name" value="CHROMATIN ASSEMBLY FACTOR 1 SUBUNIT A CAF-1 SUBUNIT A"/>
    <property type="match status" value="1"/>
</dbReference>
<keyword evidence="9" id="KW-1185">Reference proteome</keyword>
<feature type="compositionally biased region" description="Low complexity" evidence="5">
    <location>
        <begin position="108"/>
        <end position="119"/>
    </location>
</feature>
<keyword evidence="3" id="KW-0234">DNA repair</keyword>
<dbReference type="GO" id="GO:0005634">
    <property type="term" value="C:nucleus"/>
    <property type="evidence" value="ECO:0007669"/>
    <property type="project" value="UniProtKB-SubCell"/>
</dbReference>
<feature type="region of interest" description="Disordered" evidence="5">
    <location>
        <begin position="469"/>
        <end position="513"/>
    </location>
</feature>
<keyword evidence="2" id="KW-0227">DNA damage</keyword>
<feature type="compositionally biased region" description="Polar residues" evidence="5">
    <location>
        <begin position="133"/>
        <end position="142"/>
    </location>
</feature>
<feature type="compositionally biased region" description="Basic and acidic residues" evidence="5">
    <location>
        <begin position="160"/>
        <end position="278"/>
    </location>
</feature>
<feature type="compositionally biased region" description="Acidic residues" evidence="5">
    <location>
        <begin position="471"/>
        <end position="513"/>
    </location>
</feature>
<dbReference type="OrthoDB" id="79480at2759"/>
<evidence type="ECO:0000259" key="6">
    <source>
        <dbReference type="Pfam" id="PF12253"/>
    </source>
</evidence>
<comment type="subcellular location">
    <subcellularLocation>
        <location evidence="1">Nucleus</location>
    </subcellularLocation>
</comment>
<evidence type="ECO:0000259" key="7">
    <source>
        <dbReference type="Pfam" id="PF21796"/>
    </source>
</evidence>
<evidence type="ECO:0000256" key="3">
    <source>
        <dbReference type="ARBA" id="ARBA00023204"/>
    </source>
</evidence>
<proteinExistence type="predicted"/>
<feature type="region of interest" description="Disordered" evidence="5">
    <location>
        <begin position="596"/>
        <end position="615"/>
    </location>
</feature>
<feature type="compositionally biased region" description="Low complexity" evidence="5">
    <location>
        <begin position="7"/>
        <end position="45"/>
    </location>
</feature>
<feature type="region of interest" description="Disordered" evidence="5">
    <location>
        <begin position="108"/>
        <end position="323"/>
    </location>
</feature>
<sequence>MEISMDASPATLSPLPQSQSQQSSSSSSTTTTTTPAASYPASPTASRKRSAQDHDAQTPSTATGCHADTKKSPIYTDKENQENADPSIQNPTRVTAAAVEMSHVLIVGDGAKPGDGAPARNTKEATLGRAAPNSESTHSPTDAGTGVPAAKKRKLSPASKEARKQESEAKQQGKEAKQKQEKEARQQEKEAKERQKLEEKAKKEEERRVKEEERKVKEEEKKKRDAEREEERKRKEEKKKAKEEEKAAKDEEKRKKEAAKEEEKRKKEEEKLKKERAQPKLNAFFAKPKPPIQPSSSVLTESPKKPGGDGNTIEPSHETSPVSDYQRAFPEFFLQSHTKVAPPHMFQRDSEALRLMREKLDTSMKSSNSSGEALVFRPSEIFNMMPYERRQGKLPSSVREILLQMQTLNDQAGPSEAIQRQQSLLKKIRMKSLKFGEDIRPPYQGTYSKHLPEPSAYKIMRNPFYRGLPETDYDYDSEAEWDEPEEGEELDSEEEEEMSEDGEDDMDGFLDDEDDQLVDGKRRLIVGDLEPVCTGIQWHDQGVDPEFRAYRIETISDSVSLPIDPFSTAYWQKPKTSEPAQTSSAARSSLHSFLGSSASGSASTQDGGALPLLGPGKSKRPFPPELLAEFKQAVDGSDLSKLGLIEILKKRLVKAGSPLALFVANNNPRFPKVSKDVLKDTLSSVATRVGQKEAEKKWVCKS</sequence>
<gene>
    <name evidence="8" type="ORF">BDV26DRAFT_98542</name>
</gene>
<dbReference type="Pfam" id="PF21796">
    <property type="entry name" value="Cac1_C"/>
    <property type="match status" value="2"/>
</dbReference>
<evidence type="ECO:0000256" key="2">
    <source>
        <dbReference type="ARBA" id="ARBA00022763"/>
    </source>
</evidence>
<keyword evidence="4" id="KW-0539">Nucleus</keyword>
<reference evidence="8 9" key="1">
    <citation type="submission" date="2019-04" db="EMBL/GenBank/DDBJ databases">
        <title>Friends and foes A comparative genomics studyof 23 Aspergillus species from section Flavi.</title>
        <authorList>
            <consortium name="DOE Joint Genome Institute"/>
            <person name="Kjaerbolling I."/>
            <person name="Vesth T."/>
            <person name="Frisvad J.C."/>
            <person name="Nybo J.L."/>
            <person name="Theobald S."/>
            <person name="Kildgaard S."/>
            <person name="Isbrandt T."/>
            <person name="Kuo A."/>
            <person name="Sato A."/>
            <person name="Lyhne E.K."/>
            <person name="Kogle M.E."/>
            <person name="Wiebenga A."/>
            <person name="Kun R.S."/>
            <person name="Lubbers R.J."/>
            <person name="Makela M.R."/>
            <person name="Barry K."/>
            <person name="Chovatia M."/>
            <person name="Clum A."/>
            <person name="Daum C."/>
            <person name="Haridas S."/>
            <person name="He G."/>
            <person name="LaButti K."/>
            <person name="Lipzen A."/>
            <person name="Mondo S."/>
            <person name="Riley R."/>
            <person name="Salamov A."/>
            <person name="Simmons B.A."/>
            <person name="Magnuson J.K."/>
            <person name="Henrissat B."/>
            <person name="Mortensen U.H."/>
            <person name="Larsen T.O."/>
            <person name="Devries R.P."/>
            <person name="Grigoriev I.V."/>
            <person name="Machida M."/>
            <person name="Baker S.E."/>
            <person name="Andersen M.R."/>
        </authorList>
    </citation>
    <scope>NUCLEOTIDE SEQUENCE [LARGE SCALE GENOMIC DNA]</scope>
    <source>
        <strain evidence="8 9">IBT 29228</strain>
    </source>
</reference>
<evidence type="ECO:0000313" key="8">
    <source>
        <dbReference type="EMBL" id="KAE8372537.1"/>
    </source>
</evidence>